<feature type="transmembrane region" description="Helical" evidence="14">
    <location>
        <begin position="275"/>
        <end position="294"/>
    </location>
</feature>
<evidence type="ECO:0000256" key="4">
    <source>
        <dbReference type="ARBA" id="ARBA00012839"/>
    </source>
</evidence>
<protein>
    <recommendedName>
        <fullName evidence="4 14">Dolichyl-phosphate-mannose--protein mannosyltransferase</fullName>
        <ecNumber evidence="4 14">2.4.1.109</ecNumber>
    </recommendedName>
</protein>
<feature type="transmembrane region" description="Helical" evidence="14">
    <location>
        <begin position="646"/>
        <end position="670"/>
    </location>
</feature>
<dbReference type="Pfam" id="PF02366">
    <property type="entry name" value="PMT"/>
    <property type="match status" value="1"/>
</dbReference>
<reference evidence="18" key="1">
    <citation type="submission" date="2016-05" db="EMBL/GenBank/DDBJ databases">
        <title>Comparative genomics of biotechnologically important yeasts.</title>
        <authorList>
            <consortium name="DOE Joint Genome Institute"/>
            <person name="Riley R."/>
            <person name="Haridas S."/>
            <person name="Wolfe K.H."/>
            <person name="Lopes M.R."/>
            <person name="Hittinger C.T."/>
            <person name="Goker M."/>
            <person name="Salamov A."/>
            <person name="Wisecaver J."/>
            <person name="Long T.M."/>
            <person name="Aerts A.L."/>
            <person name="Barry K."/>
            <person name="Choi C."/>
            <person name="Clum A."/>
            <person name="Coughlan A.Y."/>
            <person name="Deshpande S."/>
            <person name="Douglass A.P."/>
            <person name="Hanson S.J."/>
            <person name="Klenk H.-P."/>
            <person name="Labutti K."/>
            <person name="Lapidus A."/>
            <person name="Lindquist E."/>
            <person name="Lipzen A."/>
            <person name="Meier-Kolthoff J.P."/>
            <person name="Ohm R.A."/>
            <person name="Otillar R.P."/>
            <person name="Pangilinan J."/>
            <person name="Peng Y."/>
            <person name="Rokas A."/>
            <person name="Rosa C.A."/>
            <person name="Scheuner C."/>
            <person name="Sibirny A.A."/>
            <person name="Slot J.C."/>
            <person name="Stielow J.B."/>
            <person name="Sun H."/>
            <person name="Kurtzman C.P."/>
            <person name="Blackwell M."/>
            <person name="Grigoriev I.V."/>
            <person name="Jeffries T.W."/>
        </authorList>
    </citation>
    <scope>NUCLEOTIDE SEQUENCE [LARGE SCALE GENOMIC DNA]</scope>
    <source>
        <strain evidence="18">NRRL Y-12698</strain>
    </source>
</reference>
<dbReference type="GO" id="GO:0004169">
    <property type="term" value="F:dolichyl-phosphate-mannose-protein mannosyltransferase activity"/>
    <property type="evidence" value="ECO:0007669"/>
    <property type="project" value="UniProtKB-UniRule"/>
</dbReference>
<evidence type="ECO:0000256" key="5">
    <source>
        <dbReference type="ARBA" id="ARBA00022676"/>
    </source>
</evidence>
<dbReference type="Gene3D" id="2.80.10.50">
    <property type="match status" value="1"/>
</dbReference>
<evidence type="ECO:0000256" key="12">
    <source>
        <dbReference type="ARBA" id="ARBA00045085"/>
    </source>
</evidence>
<evidence type="ECO:0000256" key="10">
    <source>
        <dbReference type="ARBA" id="ARBA00022989"/>
    </source>
</evidence>
<evidence type="ECO:0000256" key="11">
    <source>
        <dbReference type="ARBA" id="ARBA00023136"/>
    </source>
</evidence>
<keyword evidence="6 14" id="KW-0808">Transferase</keyword>
<feature type="transmembrane region" description="Helical" evidence="14">
    <location>
        <begin position="188"/>
        <end position="206"/>
    </location>
</feature>
<evidence type="ECO:0000256" key="2">
    <source>
        <dbReference type="ARBA" id="ARBA00004922"/>
    </source>
</evidence>
<feature type="transmembrane region" description="Helical" evidence="14">
    <location>
        <begin position="597"/>
        <end position="618"/>
    </location>
</feature>
<evidence type="ECO:0000256" key="7">
    <source>
        <dbReference type="ARBA" id="ARBA00022692"/>
    </source>
</evidence>
<feature type="domain" description="MIR" evidence="16">
    <location>
        <begin position="457"/>
        <end position="517"/>
    </location>
</feature>
<dbReference type="SMART" id="SM00472">
    <property type="entry name" value="MIR"/>
    <property type="match status" value="3"/>
</dbReference>
<comment type="catalytic activity">
    <reaction evidence="13 14">
        <text>a di-trans,poly-cis-dolichyl beta-D-mannosyl phosphate + L-seryl-[protein] = 3-O-(alpha-D-mannosyl)-L-seryl-[protein] + a di-trans,poly-cis-dolichyl phosphate + H(+)</text>
        <dbReference type="Rhea" id="RHEA:17377"/>
        <dbReference type="Rhea" id="RHEA-COMP:9863"/>
        <dbReference type="Rhea" id="RHEA-COMP:13546"/>
        <dbReference type="Rhea" id="RHEA-COMP:19498"/>
        <dbReference type="Rhea" id="RHEA-COMP:19501"/>
        <dbReference type="ChEBI" id="CHEBI:15378"/>
        <dbReference type="ChEBI" id="CHEBI:29999"/>
        <dbReference type="ChEBI" id="CHEBI:57683"/>
        <dbReference type="ChEBI" id="CHEBI:58211"/>
        <dbReference type="ChEBI" id="CHEBI:137321"/>
        <dbReference type="EC" id="2.4.1.109"/>
    </reaction>
</comment>
<dbReference type="EC" id="2.4.1.109" evidence="4 14"/>
<evidence type="ECO:0000256" key="3">
    <source>
        <dbReference type="ARBA" id="ARBA00007222"/>
    </source>
</evidence>
<feature type="region of interest" description="Disordered" evidence="15">
    <location>
        <begin position="1"/>
        <end position="20"/>
    </location>
</feature>
<dbReference type="SUPFAM" id="SSF82109">
    <property type="entry name" value="MIR domain"/>
    <property type="match status" value="1"/>
</dbReference>
<keyword evidence="7 14" id="KW-0812">Transmembrane</keyword>
<feature type="domain" description="MIR" evidence="16">
    <location>
        <begin position="328"/>
        <end position="383"/>
    </location>
</feature>
<evidence type="ECO:0000256" key="6">
    <source>
        <dbReference type="ARBA" id="ARBA00022679"/>
    </source>
</evidence>
<evidence type="ECO:0000313" key="18">
    <source>
        <dbReference type="Proteomes" id="UP000094336"/>
    </source>
</evidence>
<comment type="function">
    <text evidence="14">Transfers mannose from Dol-P-mannose to Ser or Thr residues on proteins.</text>
</comment>
<evidence type="ECO:0000256" key="8">
    <source>
        <dbReference type="ARBA" id="ARBA00022737"/>
    </source>
</evidence>
<dbReference type="InterPro" id="IPR003342">
    <property type="entry name" value="ArnT-like_N"/>
</dbReference>
<feature type="transmembrane region" description="Helical" evidence="14">
    <location>
        <begin position="682"/>
        <end position="701"/>
    </location>
</feature>
<keyword evidence="11 14" id="KW-0472">Membrane</keyword>
<dbReference type="InterPro" id="IPR036300">
    <property type="entry name" value="MIR_dom_sf"/>
</dbReference>
<evidence type="ECO:0000256" key="15">
    <source>
        <dbReference type="SAM" id="MobiDB-lite"/>
    </source>
</evidence>
<dbReference type="PANTHER" id="PTHR10050">
    <property type="entry name" value="DOLICHYL-PHOSPHATE-MANNOSE--PROTEIN MANNOSYLTRANSFERASE"/>
    <property type="match status" value="1"/>
</dbReference>
<dbReference type="InterPro" id="IPR016093">
    <property type="entry name" value="MIR_motif"/>
</dbReference>
<evidence type="ECO:0000256" key="14">
    <source>
        <dbReference type="RuleBase" id="RU367007"/>
    </source>
</evidence>
<comment type="subcellular location">
    <subcellularLocation>
        <location evidence="1 14">Endoplasmic reticulum membrane</location>
        <topology evidence="1 14">Multi-pass membrane protein</topology>
    </subcellularLocation>
</comment>
<keyword evidence="5 14" id="KW-0328">Glycosyltransferase</keyword>
<dbReference type="Proteomes" id="UP000094336">
    <property type="component" value="Unassembled WGS sequence"/>
</dbReference>
<organism evidence="17 18">
    <name type="scientific">Babjeviella inositovora NRRL Y-12698</name>
    <dbReference type="NCBI Taxonomy" id="984486"/>
    <lineage>
        <taxon>Eukaryota</taxon>
        <taxon>Fungi</taxon>
        <taxon>Dikarya</taxon>
        <taxon>Ascomycota</taxon>
        <taxon>Saccharomycotina</taxon>
        <taxon>Pichiomycetes</taxon>
        <taxon>Serinales incertae sedis</taxon>
        <taxon>Babjeviella</taxon>
    </lineage>
</organism>
<dbReference type="EMBL" id="KV454428">
    <property type="protein sequence ID" value="ODQ81298.1"/>
    <property type="molecule type" value="Genomic_DNA"/>
</dbReference>
<sequence>MASYVQKASGADVPSHPDEKAAIPAAPLDDDLNKTKAAAASKRQSQLLCIESYVGPLIITALAFAVRAYRIGVNNHVVWDEAHFGKFGSYYLRHEFYHDVHPPLAKMLVGFSGYLAGYNGSWDFPSGETYPDHIDYVKMRLFQVMWSAGCAPLAYLTMKDMGFSLLSVWLFSLMIVFELSYVTLGKMILLDSILLFFTVSVVFCLGRFHNENTKEPFTRKWFKWLGLLGLSIGCVCASKMVGLFVTSLVGIYTVVDLWNKFGDKQMSNVVYLKHWGARIVGLCIIPILVFMAAFKVHFDLLSHSGTGDATMSSLFQANLVGSSVGLDPREVTIGYSSITLKNQGLGGSLLHSHVQTYPEGSKQQQVTTYAHKDANNEWKFDFGRPAVAFTEGTNNVYVVDGMEVRLVHALTGKNLHTHDVKAPVSAFHKEVSCYGNDTIGDEKDNWIVEIVEQYGNEDKFRLHPLTTSFRMKSPSMGCYLAQSDKHLPSWGFNQGEVVCVKDPYRKDKRTWWNLETNVNANLPAPAADFKLPRTKFLKDFVHLNIAMMATNNALVPDSDKQDDLSSEWWQWPTLNTGIRLCSWANDSIKYYLIGSPATTWPSTVSLFVLAGMVIYYLLRWQRQYSDFVGAKAVNGLTLRDAPDNKLHLFVMGGIYPMLGWGLHFMPFVIMGRVKYVHHYMPALYFAMMVFVFVVEHFTRPLRLGKQSTAKQVALYGIFAFLYILVISVFWHFRDLTFGMEGDAKDFAHLNLLSSWTVIDKPY</sequence>
<feature type="transmembrane region" description="Helical" evidence="14">
    <location>
        <begin position="227"/>
        <end position="255"/>
    </location>
</feature>
<dbReference type="GO" id="GO:0005789">
    <property type="term" value="C:endoplasmic reticulum membrane"/>
    <property type="evidence" value="ECO:0007669"/>
    <property type="project" value="UniProtKB-SubCell"/>
</dbReference>
<dbReference type="CDD" id="cd23284">
    <property type="entry name" value="beta-trefoil_MIR_PMT2-like"/>
    <property type="match status" value="1"/>
</dbReference>
<dbReference type="RefSeq" id="XP_018986626.1">
    <property type="nucleotide sequence ID" value="XM_019128369.1"/>
</dbReference>
<keyword evidence="18" id="KW-1185">Reference proteome</keyword>
<keyword evidence="10 14" id="KW-1133">Transmembrane helix</keyword>
<dbReference type="PROSITE" id="PS50919">
    <property type="entry name" value="MIR"/>
    <property type="match status" value="3"/>
</dbReference>
<feature type="domain" description="MIR" evidence="16">
    <location>
        <begin position="395"/>
        <end position="451"/>
    </location>
</feature>
<proteinExistence type="inferred from homology"/>
<dbReference type="FunFam" id="2.80.10.50:FF:000012">
    <property type="entry name" value="Protein O-mannosyl-transferase 1"/>
    <property type="match status" value="1"/>
</dbReference>
<dbReference type="GeneID" id="30146222"/>
<feature type="transmembrane region" description="Helical" evidence="14">
    <location>
        <begin position="713"/>
        <end position="732"/>
    </location>
</feature>
<dbReference type="InterPro" id="IPR027005">
    <property type="entry name" value="PMT-like"/>
</dbReference>
<evidence type="ECO:0000313" key="17">
    <source>
        <dbReference type="EMBL" id="ODQ81298.1"/>
    </source>
</evidence>
<dbReference type="UniPathway" id="UPA00378"/>
<keyword evidence="8" id="KW-0677">Repeat</keyword>
<dbReference type="Pfam" id="PF02815">
    <property type="entry name" value="MIR"/>
    <property type="match status" value="1"/>
</dbReference>
<comment type="pathway">
    <text evidence="2 14">Protein modification; protein glycosylation.</text>
</comment>
<dbReference type="STRING" id="984486.A0A1E3QUC7"/>
<dbReference type="AlphaFoldDB" id="A0A1E3QUC7"/>
<dbReference type="InterPro" id="IPR032421">
    <property type="entry name" value="PMT_4TMC"/>
</dbReference>
<name>A0A1E3QUC7_9ASCO</name>
<dbReference type="OrthoDB" id="292747at2759"/>
<evidence type="ECO:0000256" key="1">
    <source>
        <dbReference type="ARBA" id="ARBA00004477"/>
    </source>
</evidence>
<feature type="transmembrane region" description="Helical" evidence="14">
    <location>
        <begin position="163"/>
        <end position="182"/>
    </location>
</feature>
<comment type="similarity">
    <text evidence="3 14">Belongs to the glycosyltransferase 39 family.</text>
</comment>
<gene>
    <name evidence="17" type="ORF">BABINDRAFT_160661</name>
</gene>
<dbReference type="Pfam" id="PF16192">
    <property type="entry name" value="PMT_4TMC"/>
    <property type="match status" value="1"/>
</dbReference>
<evidence type="ECO:0000256" key="13">
    <source>
        <dbReference type="ARBA" id="ARBA00045102"/>
    </source>
</evidence>
<comment type="catalytic activity">
    <reaction evidence="12 14">
        <text>a di-trans,poly-cis-dolichyl beta-D-mannosyl phosphate + L-threonyl-[protein] = 3-O-(alpha-D-mannosyl)-L-threonyl-[protein] + a di-trans,poly-cis-dolichyl phosphate + H(+)</text>
        <dbReference type="Rhea" id="RHEA:53396"/>
        <dbReference type="Rhea" id="RHEA-COMP:11060"/>
        <dbReference type="Rhea" id="RHEA-COMP:13547"/>
        <dbReference type="Rhea" id="RHEA-COMP:19498"/>
        <dbReference type="Rhea" id="RHEA-COMP:19501"/>
        <dbReference type="ChEBI" id="CHEBI:15378"/>
        <dbReference type="ChEBI" id="CHEBI:30013"/>
        <dbReference type="ChEBI" id="CHEBI:57683"/>
        <dbReference type="ChEBI" id="CHEBI:58211"/>
        <dbReference type="ChEBI" id="CHEBI:137323"/>
        <dbReference type="EC" id="2.4.1.109"/>
    </reaction>
</comment>
<accession>A0A1E3QUC7</accession>
<evidence type="ECO:0000259" key="16">
    <source>
        <dbReference type="PROSITE" id="PS50919"/>
    </source>
</evidence>
<keyword evidence="9 14" id="KW-0256">Endoplasmic reticulum</keyword>
<dbReference type="PANTHER" id="PTHR10050:SF46">
    <property type="entry name" value="PROTEIN O-MANNOSYL-TRANSFERASE 2"/>
    <property type="match status" value="1"/>
</dbReference>
<evidence type="ECO:0000256" key="9">
    <source>
        <dbReference type="ARBA" id="ARBA00022824"/>
    </source>
</evidence>